<sequence>QIESDEENWDDVEIPSSGLIISDNISDAHDDDDVGKILSTATDDMSGITIVDSDDDTDNILSSTVAFQNSLSTSKNKNPHLLDVSNFVNNLDVVEAIIGDLKNSFSNNEFSGTITKLGGDNSKKVIDMDDWDNDMEIPEAGLSFCIPPSKSSRNNYVSWDDEFLDLNNILHSTSSLPSDIPSAIPSNIPSDILPSTVTTLKKNIVIKRVDDPTTISQKVVESGNTLFSGVLDSRLSILVSPAPSSSNFESEDESFDDLQIPDSIERLTLFPPRHVQDGNAFEPVHKNIVPHSSLSSEKSSASTNNSSISRSSRSSPSFLSKKVSKKNCNSSFVTPPPSPNKIVSHSKKDTNVMSKRPSTVSPKTSSPPLKKCKSNVTLSKSINSSTSKEKVSSKSSTKSVTKSSTTSKSRTMSTSKTSNSNVTGSVKENFNPSLKSKKSVTSGKSSSTTKSVDSTRLSKVASSPSLKSKPSGFSSLTKHSNISSISLSSVKTNRSLPSMSFEKKSHCQTTVSSSKSSKSSKSLNINSKPSHSRVKSAPMSLSVKSTVNKTNSKNQKNCGSKTLRIMLKPNNSQNFGDGTELDAFDDLPVCMDKERAYKKYPTSPAFEKIVLLRLDQRLQQEATQNLELIQIVVKRWDGNESILKDFDPSPQRPALISNMNPQSTNTKSLQVVGKMIFDPEKMCWFHSSAKDNNNSMSSEEEELLALFDDEEEIVLENSKDTDDPDESNKFKYHTTCGETFGMNNGENDELLDRLASASLVFSDGDHNEIVYSAEGRRRRRIIPTGGNGNGNKQTNDNNGDGFDDNNEFQVGSEFDVSKGFLAALVASERQHKKEMNRWYPAIRSIRNEQRFGLKDSNNSQRGFLYEIRNPAI</sequence>
<feature type="non-terminal residue" evidence="1">
    <location>
        <position position="872"/>
    </location>
</feature>
<feature type="non-terminal residue" evidence="1">
    <location>
        <position position="1"/>
    </location>
</feature>
<comment type="caution">
    <text evidence="1">The sequence shown here is derived from an EMBL/GenBank/DDBJ whole genome shotgun (WGS) entry which is preliminary data.</text>
</comment>
<accession>A0ACA9N2A1</accession>
<dbReference type="EMBL" id="CAJVQC010010902">
    <property type="protein sequence ID" value="CAG8621885.1"/>
    <property type="molecule type" value="Genomic_DNA"/>
</dbReference>
<gene>
    <name evidence="1" type="ORF">RPERSI_LOCUS6747</name>
</gene>
<name>A0ACA9N2A1_9GLOM</name>
<protein>
    <submittedName>
        <fullName evidence="1">12616_t:CDS:1</fullName>
    </submittedName>
</protein>
<dbReference type="Proteomes" id="UP000789920">
    <property type="component" value="Unassembled WGS sequence"/>
</dbReference>
<evidence type="ECO:0000313" key="1">
    <source>
        <dbReference type="EMBL" id="CAG8621885.1"/>
    </source>
</evidence>
<reference evidence="1" key="1">
    <citation type="submission" date="2021-06" db="EMBL/GenBank/DDBJ databases">
        <authorList>
            <person name="Kallberg Y."/>
            <person name="Tangrot J."/>
            <person name="Rosling A."/>
        </authorList>
    </citation>
    <scope>NUCLEOTIDE SEQUENCE</scope>
    <source>
        <strain evidence="1">MA461A</strain>
    </source>
</reference>
<keyword evidence="2" id="KW-1185">Reference proteome</keyword>
<evidence type="ECO:0000313" key="2">
    <source>
        <dbReference type="Proteomes" id="UP000789920"/>
    </source>
</evidence>
<proteinExistence type="predicted"/>
<organism evidence="1 2">
    <name type="scientific">Racocetra persica</name>
    <dbReference type="NCBI Taxonomy" id="160502"/>
    <lineage>
        <taxon>Eukaryota</taxon>
        <taxon>Fungi</taxon>
        <taxon>Fungi incertae sedis</taxon>
        <taxon>Mucoromycota</taxon>
        <taxon>Glomeromycotina</taxon>
        <taxon>Glomeromycetes</taxon>
        <taxon>Diversisporales</taxon>
        <taxon>Gigasporaceae</taxon>
        <taxon>Racocetra</taxon>
    </lineage>
</organism>